<feature type="non-terminal residue" evidence="1">
    <location>
        <position position="1"/>
    </location>
</feature>
<keyword evidence="2" id="KW-1185">Reference proteome</keyword>
<evidence type="ECO:0000313" key="2">
    <source>
        <dbReference type="Proteomes" id="UP001153555"/>
    </source>
</evidence>
<comment type="caution">
    <text evidence="1">The sequence shown here is derived from an EMBL/GenBank/DDBJ whole genome shotgun (WGS) entry which is preliminary data.</text>
</comment>
<organism evidence="1 2">
    <name type="scientific">Striga hermonthica</name>
    <name type="common">Purple witchweed</name>
    <name type="synonym">Buchnera hermonthica</name>
    <dbReference type="NCBI Taxonomy" id="68872"/>
    <lineage>
        <taxon>Eukaryota</taxon>
        <taxon>Viridiplantae</taxon>
        <taxon>Streptophyta</taxon>
        <taxon>Embryophyta</taxon>
        <taxon>Tracheophyta</taxon>
        <taxon>Spermatophyta</taxon>
        <taxon>Magnoliopsida</taxon>
        <taxon>eudicotyledons</taxon>
        <taxon>Gunneridae</taxon>
        <taxon>Pentapetalae</taxon>
        <taxon>asterids</taxon>
        <taxon>lamiids</taxon>
        <taxon>Lamiales</taxon>
        <taxon>Orobanchaceae</taxon>
        <taxon>Buchnereae</taxon>
        <taxon>Striga</taxon>
    </lineage>
</organism>
<dbReference type="AlphaFoldDB" id="A0A9N7QYR3"/>
<name>A0A9N7QYR3_STRHE</name>
<reference evidence="1" key="1">
    <citation type="submission" date="2019-12" db="EMBL/GenBank/DDBJ databases">
        <authorList>
            <person name="Scholes J."/>
        </authorList>
    </citation>
    <scope>NUCLEOTIDE SEQUENCE</scope>
</reference>
<gene>
    <name evidence="1" type="ORF">SHERM_00884</name>
</gene>
<evidence type="ECO:0000313" key="1">
    <source>
        <dbReference type="EMBL" id="CAA0805979.1"/>
    </source>
</evidence>
<proteinExistence type="predicted"/>
<accession>A0A9N7QYR3</accession>
<sequence>GVVVFPRDLGFSPGREMYFPKSRVIHISRSPEGRHGAREQRIVSEHPWKAPCDATLCGEELCHSAGQCDANTARRLKNAASRPWHARRRLSDRAGEARYVDGHARAGDDARDTVGDEIGVERADDGVHARACLGAQGLGELLDACAGMEHEAL</sequence>
<feature type="non-terminal residue" evidence="1">
    <location>
        <position position="153"/>
    </location>
</feature>
<dbReference type="EMBL" id="CACSLK010000214">
    <property type="protein sequence ID" value="CAA0805979.1"/>
    <property type="molecule type" value="Genomic_DNA"/>
</dbReference>
<protein>
    <submittedName>
        <fullName evidence="1">Uncharacterized protein</fullName>
    </submittedName>
</protein>
<dbReference type="Proteomes" id="UP001153555">
    <property type="component" value="Unassembled WGS sequence"/>
</dbReference>